<organism evidence="6 7">
    <name type="scientific">Stephania japonica</name>
    <dbReference type="NCBI Taxonomy" id="461633"/>
    <lineage>
        <taxon>Eukaryota</taxon>
        <taxon>Viridiplantae</taxon>
        <taxon>Streptophyta</taxon>
        <taxon>Embryophyta</taxon>
        <taxon>Tracheophyta</taxon>
        <taxon>Spermatophyta</taxon>
        <taxon>Magnoliopsida</taxon>
        <taxon>Ranunculales</taxon>
        <taxon>Menispermaceae</taxon>
        <taxon>Menispermoideae</taxon>
        <taxon>Cissampelideae</taxon>
        <taxon>Stephania</taxon>
    </lineage>
</organism>
<feature type="transmembrane region" description="Helical" evidence="5">
    <location>
        <begin position="100"/>
        <end position="120"/>
    </location>
</feature>
<dbReference type="AlphaFoldDB" id="A0AAP0NYL5"/>
<protein>
    <recommendedName>
        <fullName evidence="8">PQ-loop repeat family protein / transmembrane family protein</fullName>
    </recommendedName>
</protein>
<evidence type="ECO:0000256" key="3">
    <source>
        <dbReference type="ARBA" id="ARBA00022989"/>
    </source>
</evidence>
<evidence type="ECO:0000256" key="4">
    <source>
        <dbReference type="ARBA" id="ARBA00023136"/>
    </source>
</evidence>
<dbReference type="FunFam" id="1.20.1280.290:FF:000019">
    <property type="entry name" value="PQ-loop repeat family protein / transmembrane family protein"/>
    <property type="match status" value="1"/>
</dbReference>
<evidence type="ECO:0000256" key="2">
    <source>
        <dbReference type="ARBA" id="ARBA00022692"/>
    </source>
</evidence>
<dbReference type="Proteomes" id="UP001417504">
    <property type="component" value="Unassembled WGS sequence"/>
</dbReference>
<accession>A0AAP0NYL5</accession>
<dbReference type="FunFam" id="1.20.1280.290:FF:000012">
    <property type="entry name" value="Vacuolar membrane PQ loop repeat protein"/>
    <property type="match status" value="1"/>
</dbReference>
<dbReference type="GO" id="GO:0016020">
    <property type="term" value="C:membrane"/>
    <property type="evidence" value="ECO:0007669"/>
    <property type="project" value="UniProtKB-SubCell"/>
</dbReference>
<feature type="transmembrane region" description="Helical" evidence="5">
    <location>
        <begin position="351"/>
        <end position="369"/>
    </location>
</feature>
<comment type="subcellular location">
    <subcellularLocation>
        <location evidence="1">Membrane</location>
        <topology evidence="1">Multi-pass membrane protein</topology>
    </subcellularLocation>
</comment>
<dbReference type="SMART" id="SM00679">
    <property type="entry name" value="CTNS"/>
    <property type="match status" value="2"/>
</dbReference>
<keyword evidence="2 5" id="KW-0812">Transmembrane</keyword>
<proteinExistence type="predicted"/>
<dbReference type="Pfam" id="PF04193">
    <property type="entry name" value="PQ-loop"/>
    <property type="match status" value="2"/>
</dbReference>
<feature type="transmembrane region" description="Helical" evidence="5">
    <location>
        <begin position="257"/>
        <end position="276"/>
    </location>
</feature>
<dbReference type="InterPro" id="IPR006603">
    <property type="entry name" value="PQ-loop_rpt"/>
</dbReference>
<dbReference type="PANTHER" id="PTHR16201:SF44">
    <property type="entry name" value="SEVEN TRANSMEMBRANE PROTEIN 1"/>
    <property type="match status" value="1"/>
</dbReference>
<name>A0AAP0NYL5_9MAGN</name>
<evidence type="ECO:0008006" key="8">
    <source>
        <dbReference type="Google" id="ProtNLM"/>
    </source>
</evidence>
<keyword evidence="3 5" id="KW-1133">Transmembrane helix</keyword>
<feature type="transmembrane region" description="Helical" evidence="5">
    <location>
        <begin position="381"/>
        <end position="405"/>
    </location>
</feature>
<keyword evidence="7" id="KW-1185">Reference proteome</keyword>
<reference evidence="6 7" key="1">
    <citation type="submission" date="2024-01" db="EMBL/GenBank/DDBJ databases">
        <title>Genome assemblies of Stephania.</title>
        <authorList>
            <person name="Yang L."/>
        </authorList>
    </citation>
    <scope>NUCLEOTIDE SEQUENCE [LARGE SCALE GENOMIC DNA]</scope>
    <source>
        <strain evidence="6">QJT</strain>
        <tissue evidence="6">Leaf</tissue>
    </source>
</reference>
<keyword evidence="4 5" id="KW-0472">Membrane</keyword>
<evidence type="ECO:0000313" key="6">
    <source>
        <dbReference type="EMBL" id="KAK9122530.1"/>
    </source>
</evidence>
<feature type="transmembrane region" description="Helical" evidence="5">
    <location>
        <begin position="69"/>
        <end position="88"/>
    </location>
</feature>
<dbReference type="Gene3D" id="1.20.1280.290">
    <property type="match status" value="2"/>
</dbReference>
<evidence type="ECO:0000256" key="1">
    <source>
        <dbReference type="ARBA" id="ARBA00004141"/>
    </source>
</evidence>
<feature type="transmembrane region" description="Helical" evidence="5">
    <location>
        <begin position="312"/>
        <end position="330"/>
    </location>
</feature>
<sequence>MVVLMGKSLPVCLNDGGHCWEWARTYMKYCLCSVKDGVSLGLGLVSVLSWAVAEVPQIITNYKHKSTEGLSFAFLVTWLLGDFFNLFGCLLEPATLPTQFYTAILYTVTTAILAVQTVYYDHFYNRLKAKRLGKGCYSKGNQLQQPHVKDQQKSMSERQGKLENRYTISSNNLQDVLLPSSPIPVAAPILPHYSSSGGETFYMSARSLSKSHTPPTGLYVTRSHFQHGNEIRALNPQSVEEPLLVQSAPMPNIKTTLCVASFIVYFLGSFSTHFSFDNQINVEQPSQGVVIQVGRKLLQNGLILSLRHGSGVSSGIGTFLGWGMATVYMGGRFPQIYLNIKRGNIEGLNPLMFVFALVGNLTYVGSILMNSVDWSSIRPNLPWLVDAGGCALLDTLILIQFIYFYKRKSQEQRKVIMI</sequence>
<dbReference type="PANTHER" id="PTHR16201">
    <property type="entry name" value="SEVEN TRANSMEMBRANE PROTEIN 1-RELATED"/>
    <property type="match status" value="1"/>
</dbReference>
<gene>
    <name evidence="6" type="ORF">Sjap_012132</name>
</gene>
<evidence type="ECO:0000313" key="7">
    <source>
        <dbReference type="Proteomes" id="UP001417504"/>
    </source>
</evidence>
<dbReference type="InterPro" id="IPR051415">
    <property type="entry name" value="LAAT-1"/>
</dbReference>
<comment type="caution">
    <text evidence="6">The sequence shown here is derived from an EMBL/GenBank/DDBJ whole genome shotgun (WGS) entry which is preliminary data.</text>
</comment>
<dbReference type="EMBL" id="JBBNAE010000005">
    <property type="protein sequence ID" value="KAK9122530.1"/>
    <property type="molecule type" value="Genomic_DNA"/>
</dbReference>
<evidence type="ECO:0000256" key="5">
    <source>
        <dbReference type="SAM" id="Phobius"/>
    </source>
</evidence>